<feature type="compositionally biased region" description="Acidic residues" evidence="1">
    <location>
        <begin position="312"/>
        <end position="330"/>
    </location>
</feature>
<feature type="compositionally biased region" description="Polar residues" evidence="1">
    <location>
        <begin position="144"/>
        <end position="163"/>
    </location>
</feature>
<feature type="compositionally biased region" description="Acidic residues" evidence="1">
    <location>
        <begin position="293"/>
        <end position="303"/>
    </location>
</feature>
<organism evidence="2 3">
    <name type="scientific">Microthyrium microscopicum</name>
    <dbReference type="NCBI Taxonomy" id="703497"/>
    <lineage>
        <taxon>Eukaryota</taxon>
        <taxon>Fungi</taxon>
        <taxon>Dikarya</taxon>
        <taxon>Ascomycota</taxon>
        <taxon>Pezizomycotina</taxon>
        <taxon>Dothideomycetes</taxon>
        <taxon>Dothideomycetes incertae sedis</taxon>
        <taxon>Microthyriales</taxon>
        <taxon>Microthyriaceae</taxon>
        <taxon>Microthyrium</taxon>
    </lineage>
</organism>
<feature type="compositionally biased region" description="Pro residues" evidence="1">
    <location>
        <begin position="171"/>
        <end position="199"/>
    </location>
</feature>
<feature type="region of interest" description="Disordered" evidence="1">
    <location>
        <begin position="271"/>
        <end position="365"/>
    </location>
</feature>
<reference evidence="2" key="1">
    <citation type="journal article" date="2020" name="Stud. Mycol.">
        <title>101 Dothideomycetes genomes: a test case for predicting lifestyles and emergence of pathogens.</title>
        <authorList>
            <person name="Haridas S."/>
            <person name="Albert R."/>
            <person name="Binder M."/>
            <person name="Bloem J."/>
            <person name="Labutti K."/>
            <person name="Salamov A."/>
            <person name="Andreopoulos B."/>
            <person name="Baker S."/>
            <person name="Barry K."/>
            <person name="Bills G."/>
            <person name="Bluhm B."/>
            <person name="Cannon C."/>
            <person name="Castanera R."/>
            <person name="Culley D."/>
            <person name="Daum C."/>
            <person name="Ezra D."/>
            <person name="Gonzalez J."/>
            <person name="Henrissat B."/>
            <person name="Kuo A."/>
            <person name="Liang C."/>
            <person name="Lipzen A."/>
            <person name="Lutzoni F."/>
            <person name="Magnuson J."/>
            <person name="Mondo S."/>
            <person name="Nolan M."/>
            <person name="Ohm R."/>
            <person name="Pangilinan J."/>
            <person name="Park H.-J."/>
            <person name="Ramirez L."/>
            <person name="Alfaro M."/>
            <person name="Sun H."/>
            <person name="Tritt A."/>
            <person name="Yoshinaga Y."/>
            <person name="Zwiers L.-H."/>
            <person name="Turgeon B."/>
            <person name="Goodwin S."/>
            <person name="Spatafora J."/>
            <person name="Crous P."/>
            <person name="Grigoriev I."/>
        </authorList>
    </citation>
    <scope>NUCLEOTIDE SEQUENCE</scope>
    <source>
        <strain evidence="2">CBS 115976</strain>
    </source>
</reference>
<accession>A0A6A6U8W9</accession>
<keyword evidence="3" id="KW-1185">Reference proteome</keyword>
<evidence type="ECO:0000313" key="2">
    <source>
        <dbReference type="EMBL" id="KAF2668622.1"/>
    </source>
</evidence>
<dbReference type="EMBL" id="MU004236">
    <property type="protein sequence ID" value="KAF2668622.1"/>
    <property type="molecule type" value="Genomic_DNA"/>
</dbReference>
<dbReference type="AlphaFoldDB" id="A0A6A6U8W9"/>
<name>A0A6A6U8W9_9PEZI</name>
<sequence length="390" mass="42677">MLPTLKSRAPSSHDNRKRVALHTLSACLPIHSLCDKTSSCDFHLSSQPNQTVASSILLTHFALQSTLSISYYQTTIIPIALTITYKLLLLDTMAEKSSSNPSCPFLNPFCKPPTDLCTDCALNQIIIPPASPRPKPISEPVIPSENQNSPRQDPSQTIPQRQGPSRLPNGRAPPFPPGLDPNQRRPPPSAPQPSTPPSNVPLSSVPQHPHWSYMPEGGFANQLRIMQRSHVYRVSSGSLAYQTPVGIPHGFWVQRLKHARAYLQWERPDVQLRGPWGRPPGNSSDGKNAGSEEQIDPDDEDERWDGRSDSSVADDEDLLMQDCSSDEGVDEKDSPETEEDNLETDGGGQGREVESGIATGMEVDPAVVAQTTMAVMDAGKDGLEEEEEEL</sequence>
<proteinExistence type="predicted"/>
<gene>
    <name evidence="2" type="ORF">BT63DRAFT_281615</name>
</gene>
<dbReference type="Proteomes" id="UP000799302">
    <property type="component" value="Unassembled WGS sequence"/>
</dbReference>
<feature type="region of interest" description="Disordered" evidence="1">
    <location>
        <begin position="129"/>
        <end position="209"/>
    </location>
</feature>
<evidence type="ECO:0000313" key="3">
    <source>
        <dbReference type="Proteomes" id="UP000799302"/>
    </source>
</evidence>
<evidence type="ECO:0000256" key="1">
    <source>
        <dbReference type="SAM" id="MobiDB-lite"/>
    </source>
</evidence>
<protein>
    <submittedName>
        <fullName evidence="2">Uncharacterized protein</fullName>
    </submittedName>
</protein>